<dbReference type="EMBL" id="JAWDGP010007375">
    <property type="protein sequence ID" value="KAK3722336.1"/>
    <property type="molecule type" value="Genomic_DNA"/>
</dbReference>
<reference evidence="2" key="1">
    <citation type="journal article" date="2023" name="G3 (Bethesda)">
        <title>A reference genome for the long-term kleptoplast-retaining sea slug Elysia crispata morphotype clarki.</title>
        <authorList>
            <person name="Eastman K.E."/>
            <person name="Pendleton A.L."/>
            <person name="Shaikh M.A."/>
            <person name="Suttiyut T."/>
            <person name="Ogas R."/>
            <person name="Tomko P."/>
            <person name="Gavelis G."/>
            <person name="Widhalm J.R."/>
            <person name="Wisecaver J.H."/>
        </authorList>
    </citation>
    <scope>NUCLEOTIDE SEQUENCE</scope>
    <source>
        <strain evidence="2">ECLA1</strain>
    </source>
</reference>
<evidence type="ECO:0000256" key="1">
    <source>
        <dbReference type="SAM" id="MobiDB-lite"/>
    </source>
</evidence>
<evidence type="ECO:0000313" key="2">
    <source>
        <dbReference type="EMBL" id="KAK3722336.1"/>
    </source>
</evidence>
<sequence>MLSLEASRGHESWWCDDKLYSQESNKSATRRPQSQKPEEPGEVLEASRNIERFSPVDWTVTIEPDSLESNSSPLFL</sequence>
<name>A0AAE1CNN4_9GAST</name>
<feature type="region of interest" description="Disordered" evidence="1">
    <location>
        <begin position="24"/>
        <end position="48"/>
    </location>
</feature>
<evidence type="ECO:0000313" key="3">
    <source>
        <dbReference type="Proteomes" id="UP001283361"/>
    </source>
</evidence>
<protein>
    <submittedName>
        <fullName evidence="2">Uncharacterized protein</fullName>
    </submittedName>
</protein>
<comment type="caution">
    <text evidence="2">The sequence shown here is derived from an EMBL/GenBank/DDBJ whole genome shotgun (WGS) entry which is preliminary data.</text>
</comment>
<feature type="compositionally biased region" description="Polar residues" evidence="1">
    <location>
        <begin position="24"/>
        <end position="35"/>
    </location>
</feature>
<keyword evidence="3" id="KW-1185">Reference proteome</keyword>
<dbReference type="Proteomes" id="UP001283361">
    <property type="component" value="Unassembled WGS sequence"/>
</dbReference>
<accession>A0AAE1CNN4</accession>
<gene>
    <name evidence="2" type="ORF">RRG08_041941</name>
</gene>
<proteinExistence type="predicted"/>
<organism evidence="2 3">
    <name type="scientific">Elysia crispata</name>
    <name type="common">lettuce slug</name>
    <dbReference type="NCBI Taxonomy" id="231223"/>
    <lineage>
        <taxon>Eukaryota</taxon>
        <taxon>Metazoa</taxon>
        <taxon>Spiralia</taxon>
        <taxon>Lophotrochozoa</taxon>
        <taxon>Mollusca</taxon>
        <taxon>Gastropoda</taxon>
        <taxon>Heterobranchia</taxon>
        <taxon>Euthyneura</taxon>
        <taxon>Panpulmonata</taxon>
        <taxon>Sacoglossa</taxon>
        <taxon>Placobranchoidea</taxon>
        <taxon>Plakobranchidae</taxon>
        <taxon>Elysia</taxon>
    </lineage>
</organism>
<dbReference type="AlphaFoldDB" id="A0AAE1CNN4"/>